<gene>
    <name evidence="1" type="ORF">IE53DRAFT_74797</name>
</gene>
<name>A0ACD0NYP4_9BASI</name>
<reference evidence="1 2" key="1">
    <citation type="journal article" date="2018" name="Mol. Biol. Evol.">
        <title>Broad Genomic Sampling Reveals a Smut Pathogenic Ancestry of the Fungal Clade Ustilaginomycotina.</title>
        <authorList>
            <person name="Kijpornyongpan T."/>
            <person name="Mondo S.J."/>
            <person name="Barry K."/>
            <person name="Sandor L."/>
            <person name="Lee J."/>
            <person name="Lipzen A."/>
            <person name="Pangilinan J."/>
            <person name="LaButti K."/>
            <person name="Hainaut M."/>
            <person name="Henrissat B."/>
            <person name="Grigoriev I.V."/>
            <person name="Spatafora J.W."/>
            <person name="Aime M.C."/>
        </authorList>
    </citation>
    <scope>NUCLEOTIDE SEQUENCE [LARGE SCALE GENOMIC DNA]</scope>
    <source>
        <strain evidence="1 2">SA 807</strain>
    </source>
</reference>
<evidence type="ECO:0000313" key="1">
    <source>
        <dbReference type="EMBL" id="PWN50892.1"/>
    </source>
</evidence>
<accession>A0ACD0NYP4</accession>
<dbReference type="Proteomes" id="UP000245626">
    <property type="component" value="Unassembled WGS sequence"/>
</dbReference>
<dbReference type="EMBL" id="KZ819888">
    <property type="protein sequence ID" value="PWN50892.1"/>
    <property type="molecule type" value="Genomic_DNA"/>
</dbReference>
<protein>
    <submittedName>
        <fullName evidence="1">Uncharacterized protein</fullName>
    </submittedName>
</protein>
<organism evidence="1 2">
    <name type="scientific">Violaceomyces palustris</name>
    <dbReference type="NCBI Taxonomy" id="1673888"/>
    <lineage>
        <taxon>Eukaryota</taxon>
        <taxon>Fungi</taxon>
        <taxon>Dikarya</taxon>
        <taxon>Basidiomycota</taxon>
        <taxon>Ustilaginomycotina</taxon>
        <taxon>Ustilaginomycetes</taxon>
        <taxon>Violaceomycetales</taxon>
        <taxon>Violaceomycetaceae</taxon>
        <taxon>Violaceomyces</taxon>
    </lineage>
</organism>
<keyword evidence="2" id="KW-1185">Reference proteome</keyword>
<proteinExistence type="predicted"/>
<sequence>MRQGSLICLLLLNHHLSFPFPATLTLGRNEHHTTGSSPKANLALAPKMRTGRLLKLIRVLALSIFGIKRMEVLGGGGGGVSLGCPELILSDQSRDASLVTLRRLHVIQRFDIPQLLTRN</sequence>
<evidence type="ECO:0000313" key="2">
    <source>
        <dbReference type="Proteomes" id="UP000245626"/>
    </source>
</evidence>